<dbReference type="AlphaFoldDB" id="A0A4P2PZ61"/>
<sequence length="214" mass="22351">MRRSGSRGTLVLAAAAAAALSGRAAAQVAEGPVAPPPGSFAVEKIIARGAACPGPETVNVAFTPDGQALVVDLDPGLLTVLVGPGSAAAGRTCQMQLDLRIPLGHRVALRRATYRGVAYLQAGVTGRHMTRTWFLGTRAPARMAELHGPHRGRYRIGSDFGPEAVHSLCNLDRPLFLHTTVAASNLLEPRGVGLMSAGGPSAIVYELTWSRCSR</sequence>
<evidence type="ECO:0000313" key="2">
    <source>
        <dbReference type="EMBL" id="AUX21898.1"/>
    </source>
</evidence>
<evidence type="ECO:0008006" key="4">
    <source>
        <dbReference type="Google" id="ProtNLM"/>
    </source>
</evidence>
<dbReference type="PANTHER" id="PTHR38847:SF1">
    <property type="entry name" value="PSEUDOURIDINE SYNTHASE RSUA_RLUA-LIKE DOMAIN-CONTAINING PROTEIN"/>
    <property type="match status" value="1"/>
</dbReference>
<protein>
    <recommendedName>
        <fullName evidence="4">Secreted protein</fullName>
    </recommendedName>
</protein>
<feature type="signal peptide" evidence="1">
    <location>
        <begin position="1"/>
        <end position="26"/>
    </location>
</feature>
<dbReference type="InterPro" id="IPR025649">
    <property type="entry name" value="DUF4360"/>
</dbReference>
<organism evidence="2 3">
    <name type="scientific">Sorangium cellulosum</name>
    <name type="common">Polyangium cellulosum</name>
    <dbReference type="NCBI Taxonomy" id="56"/>
    <lineage>
        <taxon>Bacteria</taxon>
        <taxon>Pseudomonadati</taxon>
        <taxon>Myxococcota</taxon>
        <taxon>Polyangia</taxon>
        <taxon>Polyangiales</taxon>
        <taxon>Polyangiaceae</taxon>
        <taxon>Sorangium</taxon>
    </lineage>
</organism>
<reference evidence="2 3" key="1">
    <citation type="submission" date="2015-09" db="EMBL/GenBank/DDBJ databases">
        <title>Sorangium comparison.</title>
        <authorList>
            <person name="Zaburannyi N."/>
            <person name="Bunk B."/>
            <person name="Overmann J."/>
            <person name="Mueller R."/>
        </authorList>
    </citation>
    <scope>NUCLEOTIDE SEQUENCE [LARGE SCALE GENOMIC DNA]</scope>
    <source>
        <strain evidence="2 3">So ceGT47</strain>
    </source>
</reference>
<accession>A0A4P2PZ61</accession>
<dbReference type="RefSeq" id="WP_129347153.1">
    <property type="nucleotide sequence ID" value="NZ_CP012670.1"/>
</dbReference>
<name>A0A4P2PZ61_SORCE</name>
<gene>
    <name evidence="2" type="ORF">SOCEGT47_023940</name>
</gene>
<dbReference type="Proteomes" id="UP000295781">
    <property type="component" value="Chromosome"/>
</dbReference>
<feature type="chain" id="PRO_5020556003" description="Secreted protein" evidence="1">
    <location>
        <begin position="27"/>
        <end position="214"/>
    </location>
</feature>
<keyword evidence="1" id="KW-0732">Signal</keyword>
<dbReference type="Pfam" id="PF14273">
    <property type="entry name" value="DUF4360"/>
    <property type="match status" value="1"/>
</dbReference>
<evidence type="ECO:0000313" key="3">
    <source>
        <dbReference type="Proteomes" id="UP000295781"/>
    </source>
</evidence>
<proteinExistence type="predicted"/>
<dbReference type="PANTHER" id="PTHR38847">
    <property type="match status" value="1"/>
</dbReference>
<dbReference type="OrthoDB" id="5511886at2"/>
<evidence type="ECO:0000256" key="1">
    <source>
        <dbReference type="SAM" id="SignalP"/>
    </source>
</evidence>
<dbReference type="EMBL" id="CP012670">
    <property type="protein sequence ID" value="AUX21898.1"/>
    <property type="molecule type" value="Genomic_DNA"/>
</dbReference>